<keyword evidence="3" id="KW-1185">Reference proteome</keyword>
<protein>
    <submittedName>
        <fullName evidence="2">Uncharacterized protein</fullName>
    </submittedName>
</protein>
<proteinExistence type="predicted"/>
<dbReference type="RefSeq" id="WP_251513889.1">
    <property type="nucleotide sequence ID" value="NZ_CAJVAX010000023.1"/>
</dbReference>
<comment type="caution">
    <text evidence="2">The sequence shown here is derived from an EMBL/GenBank/DDBJ whole genome shotgun (WGS) entry which is preliminary data.</text>
</comment>
<keyword evidence="1" id="KW-1133">Transmembrane helix</keyword>
<evidence type="ECO:0000313" key="3">
    <source>
        <dbReference type="Proteomes" id="UP001153328"/>
    </source>
</evidence>
<dbReference type="Proteomes" id="UP001153328">
    <property type="component" value="Unassembled WGS sequence"/>
</dbReference>
<keyword evidence="1" id="KW-0812">Transmembrane</keyword>
<dbReference type="EMBL" id="CAJVAX010000023">
    <property type="protein sequence ID" value="CAG7658149.1"/>
    <property type="molecule type" value="Genomic_DNA"/>
</dbReference>
<organism evidence="2 3">
    <name type="scientific">Actinacidiphila bryophytorum</name>
    <dbReference type="NCBI Taxonomy" id="1436133"/>
    <lineage>
        <taxon>Bacteria</taxon>
        <taxon>Bacillati</taxon>
        <taxon>Actinomycetota</taxon>
        <taxon>Actinomycetes</taxon>
        <taxon>Kitasatosporales</taxon>
        <taxon>Streptomycetaceae</taxon>
        <taxon>Actinacidiphila</taxon>
    </lineage>
</organism>
<evidence type="ECO:0000256" key="1">
    <source>
        <dbReference type="SAM" id="Phobius"/>
    </source>
</evidence>
<reference evidence="2" key="1">
    <citation type="submission" date="2021-06" db="EMBL/GenBank/DDBJ databases">
        <authorList>
            <person name="Arsene-Ploetze F."/>
        </authorList>
    </citation>
    <scope>NUCLEOTIDE SEQUENCE</scope>
    <source>
        <strain evidence="2">SBRY1</strain>
    </source>
</reference>
<accession>A0A9W4MKH6</accession>
<name>A0A9W4MKH6_9ACTN</name>
<gene>
    <name evidence="2" type="ORF">SBRY_90163</name>
</gene>
<feature type="transmembrane region" description="Helical" evidence="1">
    <location>
        <begin position="112"/>
        <end position="129"/>
    </location>
</feature>
<sequence>MSDTQAPVPAPAHEQAPATRAAVAEDTLSASVPRFLVEIVAWAGAPWALWSHSVVLALLSVVLLIGLPTAFGMPAAKKHSPPVAITARPAIALELLQPAAACTAAFAAWPPAAAYVVVALSVVACALQFRRWRWMLGRGSAA</sequence>
<feature type="transmembrane region" description="Helical" evidence="1">
    <location>
        <begin position="47"/>
        <end position="71"/>
    </location>
</feature>
<evidence type="ECO:0000313" key="2">
    <source>
        <dbReference type="EMBL" id="CAG7658149.1"/>
    </source>
</evidence>
<dbReference type="AlphaFoldDB" id="A0A9W4MKH6"/>
<keyword evidence="1" id="KW-0472">Membrane</keyword>